<comment type="caution">
    <text evidence="3">The sequence shown here is derived from an EMBL/GenBank/DDBJ whole genome shotgun (WGS) entry which is preliminary data.</text>
</comment>
<protein>
    <submittedName>
        <fullName evidence="3">PIG-L family deacetylase</fullName>
    </submittedName>
</protein>
<dbReference type="SUPFAM" id="SSF49785">
    <property type="entry name" value="Galactose-binding domain-like"/>
    <property type="match status" value="1"/>
</dbReference>
<feature type="domain" description="DUF7402" evidence="2">
    <location>
        <begin position="304"/>
        <end position="445"/>
    </location>
</feature>
<dbReference type="RefSeq" id="WP_017013599.1">
    <property type="nucleotide sequence ID" value="NZ_AJYG02000047.1"/>
</dbReference>
<sequence length="449" mass="49773">MKKAALGASLALCLFSQFAHSSTLSIYVAAHADDWQLFMNPSAYNDVKNPSNKVVFLHFTAGDAGLGDGPLQHPKYIAREEGAKSAIRFMVNTQNGARGREESVSTVTVNDHTLERSAYSNTVSYFFRLPDGSGNGSGYNFTGYSSLEKLRNGDIDQLLSVDGADTFDGWKDLVWTIEQLIAEEAVGFSTIQIHAAETNIAEHGNHGDHSDHQAVSWLMQDIQTFSLKEHCFDFRFYQNYRTASLARNVSDSELIVNAGTWGVTTGSIADNYHSSTWDHGHNAWLTRMYRRELNTNTACQTRRNIAKDATITASSENNSTGQTADNTVDGVYSGYPTDYNITQKAEWASNREKSGAWIKYEWDESVTLDQITLYDRPNLVDHITGGEIVFHDGNNSTTLPFNQLSNNGFAVPVRFNSKQVNAVTIRVTSTSQRTANTGLAEVEMFSPFE</sequence>
<proteinExistence type="predicted"/>
<dbReference type="InterPro" id="IPR055826">
    <property type="entry name" value="DUF7402"/>
</dbReference>
<dbReference type="InterPro" id="IPR024078">
    <property type="entry name" value="LmbE-like_dom_sf"/>
</dbReference>
<gene>
    <name evidence="3" type="ORF">ACED35_12435</name>
</gene>
<keyword evidence="4" id="KW-1185">Reference proteome</keyword>
<dbReference type="InterPro" id="IPR008979">
    <property type="entry name" value="Galactose-bd-like_sf"/>
</dbReference>
<evidence type="ECO:0000259" key="2">
    <source>
        <dbReference type="Pfam" id="PF24135"/>
    </source>
</evidence>
<name>A0ABV4L5A8_9GAMM</name>
<dbReference type="Gene3D" id="2.60.120.260">
    <property type="entry name" value="Galactose-binding domain-like"/>
    <property type="match status" value="1"/>
</dbReference>
<dbReference type="EMBL" id="JBGONM010000026">
    <property type="protein sequence ID" value="MEZ8081927.1"/>
    <property type="molecule type" value="Genomic_DNA"/>
</dbReference>
<feature type="signal peptide" evidence="1">
    <location>
        <begin position="1"/>
        <end position="21"/>
    </location>
</feature>
<dbReference type="Pfam" id="PF24135">
    <property type="entry name" value="DUF7402"/>
    <property type="match status" value="1"/>
</dbReference>
<dbReference type="Gene3D" id="3.40.50.10320">
    <property type="entry name" value="LmbE-like"/>
    <property type="match status" value="1"/>
</dbReference>
<feature type="chain" id="PRO_5046122443" evidence="1">
    <location>
        <begin position="22"/>
        <end position="449"/>
    </location>
</feature>
<evidence type="ECO:0000256" key="1">
    <source>
        <dbReference type="SAM" id="SignalP"/>
    </source>
</evidence>
<evidence type="ECO:0000313" key="4">
    <source>
        <dbReference type="Proteomes" id="UP001569154"/>
    </source>
</evidence>
<organism evidence="3 4">
    <name type="scientific">Enterovibrio norvegicus</name>
    <dbReference type="NCBI Taxonomy" id="188144"/>
    <lineage>
        <taxon>Bacteria</taxon>
        <taxon>Pseudomonadati</taxon>
        <taxon>Pseudomonadota</taxon>
        <taxon>Gammaproteobacteria</taxon>
        <taxon>Vibrionales</taxon>
        <taxon>Vibrionaceae</taxon>
        <taxon>Enterovibrio</taxon>
    </lineage>
</organism>
<keyword evidence="1" id="KW-0732">Signal</keyword>
<accession>A0ABV4L5A8</accession>
<reference evidence="3 4" key="1">
    <citation type="submission" date="2024-06" db="EMBL/GenBank/DDBJ databases">
        <authorList>
            <person name="Steensen K."/>
            <person name="Seneca J."/>
            <person name="Bartlau N."/>
            <person name="Yu A.X."/>
            <person name="Polz M.F."/>
        </authorList>
    </citation>
    <scope>NUCLEOTIDE SEQUENCE [LARGE SCALE GENOMIC DNA]</scope>
    <source>
        <strain evidence="3 4">1F260</strain>
    </source>
</reference>
<evidence type="ECO:0000313" key="3">
    <source>
        <dbReference type="EMBL" id="MEZ8081927.1"/>
    </source>
</evidence>
<dbReference type="Proteomes" id="UP001569154">
    <property type="component" value="Unassembled WGS sequence"/>
</dbReference>